<evidence type="ECO:0000313" key="3">
    <source>
        <dbReference type="EMBL" id="VDN46462.1"/>
    </source>
</evidence>
<dbReference type="Gene3D" id="3.30.450.40">
    <property type="match status" value="1"/>
</dbReference>
<evidence type="ECO:0000259" key="2">
    <source>
        <dbReference type="SMART" id="SM00065"/>
    </source>
</evidence>
<dbReference type="SMART" id="SM00065">
    <property type="entry name" value="GAF"/>
    <property type="match status" value="1"/>
</dbReference>
<dbReference type="InterPro" id="IPR051330">
    <property type="entry name" value="Phosphatase_reg/MetRdx"/>
</dbReference>
<dbReference type="InterPro" id="IPR029016">
    <property type="entry name" value="GAF-like_dom_sf"/>
</dbReference>
<dbReference type="EC" id="1.8.4.14" evidence="3"/>
<dbReference type="Pfam" id="PF01590">
    <property type="entry name" value="GAF"/>
    <property type="match status" value="1"/>
</dbReference>
<dbReference type="Proteomes" id="UP000279029">
    <property type="component" value="Chromosome"/>
</dbReference>
<dbReference type="KEGG" id="cbar:PATL70BA_0600"/>
<dbReference type="FunFam" id="3.30.450.40:FF:000008">
    <property type="entry name" value="GAF domain-containing proteins"/>
    <property type="match status" value="1"/>
</dbReference>
<dbReference type="EMBL" id="LR130778">
    <property type="protein sequence ID" value="VDN46462.1"/>
    <property type="molecule type" value="Genomic_DNA"/>
</dbReference>
<dbReference type="PANTHER" id="PTHR21021">
    <property type="entry name" value="GAF/PUTATIVE CYTOSKELETAL PROTEIN"/>
    <property type="match status" value="1"/>
</dbReference>
<dbReference type="SUPFAM" id="SSF55781">
    <property type="entry name" value="GAF domain-like"/>
    <property type="match status" value="1"/>
</dbReference>
<protein>
    <submittedName>
        <fullName evidence="3">Free methionine-(R)-sulfoxide reductase</fullName>
        <ecNumber evidence="3">1.8.4.14</ecNumber>
    </submittedName>
</protein>
<accession>A0A3P7RUK4</accession>
<dbReference type="GO" id="GO:0033745">
    <property type="term" value="F:L-methionine-(R)-S-oxide reductase activity"/>
    <property type="evidence" value="ECO:0007669"/>
    <property type="project" value="UniProtKB-EC"/>
</dbReference>
<organism evidence="3 4">
    <name type="scientific">Petrocella atlantisensis</name>
    <dbReference type="NCBI Taxonomy" id="2173034"/>
    <lineage>
        <taxon>Bacteria</taxon>
        <taxon>Bacillati</taxon>
        <taxon>Bacillota</taxon>
        <taxon>Clostridia</taxon>
        <taxon>Lachnospirales</taxon>
        <taxon>Vallitaleaceae</taxon>
        <taxon>Petrocella</taxon>
    </lineage>
</organism>
<proteinExistence type="inferred from homology"/>
<keyword evidence="4" id="KW-1185">Reference proteome</keyword>
<dbReference type="AlphaFoldDB" id="A0A3P7RUK4"/>
<feature type="domain" description="GAF" evidence="2">
    <location>
        <begin position="29"/>
        <end position="164"/>
    </location>
</feature>
<evidence type="ECO:0000313" key="4">
    <source>
        <dbReference type="Proteomes" id="UP000279029"/>
    </source>
</evidence>
<comment type="similarity">
    <text evidence="1">Belongs to the free Met sulfoxide reductase family.</text>
</comment>
<name>A0A3P7RUK4_9FIRM</name>
<gene>
    <name evidence="3" type="primary">msrC</name>
    <name evidence="3" type="ORF">PATL70BA_0600</name>
</gene>
<dbReference type="OrthoDB" id="9796252at2"/>
<reference evidence="3 4" key="1">
    <citation type="submission" date="2018-09" db="EMBL/GenBank/DDBJ databases">
        <authorList>
            <person name="Postec A."/>
        </authorList>
    </citation>
    <scope>NUCLEOTIDE SEQUENCE [LARGE SCALE GENOMIC DNA]</scope>
    <source>
        <strain evidence="3">70B-A</strain>
    </source>
</reference>
<sequence length="166" mass="18419">MFDLSSIDSNDFANFYTDINDFVDGLFYDERDALANMSNLASLLYHTLGDVNWVGYYLLKSGELVLGPFQGKPACIRISIGKGVCGTAAQKRKTLRIPDVHQFDGHIACDGDTNAELVIPMIKNGVLLGVLDIDSKVKDRFSEEDQKALENIVDKLLEASEFEHVN</sequence>
<dbReference type="InterPro" id="IPR003018">
    <property type="entry name" value="GAF"/>
</dbReference>
<dbReference type="GO" id="GO:0005829">
    <property type="term" value="C:cytosol"/>
    <property type="evidence" value="ECO:0007669"/>
    <property type="project" value="TreeGrafter"/>
</dbReference>
<evidence type="ECO:0000256" key="1">
    <source>
        <dbReference type="ARBA" id="ARBA00038454"/>
    </source>
</evidence>
<dbReference type="RefSeq" id="WP_125135971.1">
    <property type="nucleotide sequence ID" value="NZ_LR130778.1"/>
</dbReference>
<keyword evidence="3" id="KW-0560">Oxidoreductase</keyword>
<dbReference type="PANTHER" id="PTHR21021:SF15">
    <property type="entry name" value="FREE METHIONINE-R-SULFOXIDE REDUCTASE"/>
    <property type="match status" value="1"/>
</dbReference>